<reference evidence="1" key="1">
    <citation type="journal article" date="2020" name="Nature">
        <title>Giant virus diversity and host interactions through global metagenomics.</title>
        <authorList>
            <person name="Schulz F."/>
            <person name="Roux S."/>
            <person name="Paez-Espino D."/>
            <person name="Jungbluth S."/>
            <person name="Walsh D.A."/>
            <person name="Denef V.J."/>
            <person name="McMahon K.D."/>
            <person name="Konstantinidis K.T."/>
            <person name="Eloe-Fadrosh E.A."/>
            <person name="Kyrpides N.C."/>
            <person name="Woyke T."/>
        </authorList>
    </citation>
    <scope>NUCLEOTIDE SEQUENCE</scope>
    <source>
        <strain evidence="1">GVMAG-M-3300027833-19</strain>
    </source>
</reference>
<accession>A0A6C0LMN8</accession>
<proteinExistence type="predicted"/>
<evidence type="ECO:0000313" key="1">
    <source>
        <dbReference type="EMBL" id="QHU30522.1"/>
    </source>
</evidence>
<name>A0A6C0LMN8_9ZZZZ</name>
<organism evidence="1">
    <name type="scientific">viral metagenome</name>
    <dbReference type="NCBI Taxonomy" id="1070528"/>
    <lineage>
        <taxon>unclassified sequences</taxon>
        <taxon>metagenomes</taxon>
        <taxon>organismal metagenomes</taxon>
    </lineage>
</organism>
<protein>
    <submittedName>
        <fullName evidence="1">Uncharacterized protein</fullName>
    </submittedName>
</protein>
<dbReference type="EMBL" id="MN740509">
    <property type="protein sequence ID" value="QHU30522.1"/>
    <property type="molecule type" value="Genomic_DNA"/>
</dbReference>
<sequence>MSWHPLNEFNKVEELEKKVIALEKKLDKYDLVLSVILDEFKNYRDQVNKVYNAQDVLSDHIDILCEKDKEIHEKWDVLNKGINLISTMNNIPKASFPGRKQMSSI</sequence>
<dbReference type="AlphaFoldDB" id="A0A6C0LMN8"/>